<dbReference type="InterPro" id="IPR002219">
    <property type="entry name" value="PKC_DAG/PE"/>
</dbReference>
<sequence>MVTLEGHEHSVGCYGSYRGLECDACDRSFDRHGYHCLECDFVVHTKCAIVFNTQETILSEHPSHVGHSLKLLTTGAPGHTDPNCHICGKNTKRLLYHCSTCKLNLDINCMVDAMCSQAKLNMPWHYHPLLMLDVGDHLLCVICGLPGGYGYCCPRCRMMVHEKCVSVFDSPEITHHFHAGHSLKLLTQGAPEYTDATCHVCGKHVGNFLYHCDICKFNLDMVCVVQYHKHHKLIPVELSNMKVHEHTLTLIPKLISFVCDACGTKGDRSPYVCLECNLMFFHQKCAHLPRVINVNRHDHRVSYKYPLGRGEWRCGVCLEDIDWSYGAYSCSDCPNYAIHSRCATGDDVWDGEELDGVPEEVEDIEPFKLNDDNTITHFAHEHNMSLINNDGVALEELCRACVRPISSYNTFYNCSDCGFILHETCANLPKKKRHFPSPRPLTLYHNRYATDTTCGACLQMCCDGFMYTDGEETFDLLCSSITVPFIHGSHPHPLLYYNKRAYGESKRCQSCGIGSSLVLGCMKCNYYLDFRCATLPVTVRLDRYNDHPLTLCYGEKASGKYWCDICEGETNPENWFYTSDYGATLHVFCVHGNVRYAKPGGKIKDVELWFNNTSSRPLCKNCHFRCAAPFFLTKGNELFCSYYCLLRIRMRASSISSIVIRPPWVYMNP</sequence>
<dbReference type="GO" id="GO:0008270">
    <property type="term" value="F:zinc ion binding"/>
    <property type="evidence" value="ECO:0007669"/>
    <property type="project" value="UniProtKB-KW"/>
</dbReference>
<dbReference type="InterPro" id="IPR004146">
    <property type="entry name" value="DC1"/>
</dbReference>
<dbReference type="EMBL" id="CACVBM020001351">
    <property type="protein sequence ID" value="CAA7046584.1"/>
    <property type="molecule type" value="Genomic_DNA"/>
</dbReference>
<dbReference type="SUPFAM" id="SSF57889">
    <property type="entry name" value="Cysteine-rich domain"/>
    <property type="match status" value="5"/>
</dbReference>
<dbReference type="PROSITE" id="PS50081">
    <property type="entry name" value="ZF_DAG_PE_2"/>
    <property type="match status" value="1"/>
</dbReference>
<dbReference type="InterPro" id="IPR054483">
    <property type="entry name" value="DC1-like_CT"/>
</dbReference>
<proteinExistence type="predicted"/>
<keyword evidence="2" id="KW-0677">Repeat</keyword>
<dbReference type="InterPro" id="IPR046349">
    <property type="entry name" value="C1-like_sf"/>
</dbReference>
<organism evidence="6 7">
    <name type="scientific">Microthlaspi erraticum</name>
    <dbReference type="NCBI Taxonomy" id="1685480"/>
    <lineage>
        <taxon>Eukaryota</taxon>
        <taxon>Viridiplantae</taxon>
        <taxon>Streptophyta</taxon>
        <taxon>Embryophyta</taxon>
        <taxon>Tracheophyta</taxon>
        <taxon>Spermatophyta</taxon>
        <taxon>Magnoliopsida</taxon>
        <taxon>eudicotyledons</taxon>
        <taxon>Gunneridae</taxon>
        <taxon>Pentapetalae</taxon>
        <taxon>rosids</taxon>
        <taxon>malvids</taxon>
        <taxon>Brassicales</taxon>
        <taxon>Brassicaceae</taxon>
        <taxon>Coluteocarpeae</taxon>
        <taxon>Microthlaspi</taxon>
    </lineage>
</organism>
<dbReference type="Pfam" id="PF03107">
    <property type="entry name" value="C1_2"/>
    <property type="match status" value="8"/>
</dbReference>
<dbReference type="InterPro" id="IPR053192">
    <property type="entry name" value="Vacuole_Formation_Reg"/>
</dbReference>
<reference evidence="6" key="1">
    <citation type="submission" date="2020-01" db="EMBL/GenBank/DDBJ databases">
        <authorList>
            <person name="Mishra B."/>
        </authorList>
    </citation>
    <scope>NUCLEOTIDE SEQUENCE [LARGE SCALE GENOMIC DNA]</scope>
</reference>
<dbReference type="PANTHER" id="PTHR32410">
    <property type="entry name" value="CYSTEINE/HISTIDINE-RICH C1 DOMAIN FAMILY PROTEIN"/>
    <property type="match status" value="1"/>
</dbReference>
<keyword evidence="1" id="KW-0479">Metal-binding</keyword>
<evidence type="ECO:0000256" key="2">
    <source>
        <dbReference type="ARBA" id="ARBA00022737"/>
    </source>
</evidence>
<accession>A0A6D2K4J7</accession>
<evidence type="ECO:0000256" key="1">
    <source>
        <dbReference type="ARBA" id="ARBA00022723"/>
    </source>
</evidence>
<dbReference type="Proteomes" id="UP000467841">
    <property type="component" value="Unassembled WGS sequence"/>
</dbReference>
<dbReference type="PANTHER" id="PTHR32410:SF154">
    <property type="entry name" value="CHP-RICH ZINC FINGER PROTEIN-LIKE-RELATED"/>
    <property type="match status" value="1"/>
</dbReference>
<feature type="domain" description="Phorbol-ester/DAG-type" evidence="5">
    <location>
        <begin position="6"/>
        <end position="55"/>
    </location>
</feature>
<dbReference type="OrthoDB" id="938199at2759"/>
<comment type="caution">
    <text evidence="6">The sequence shown here is derived from an EMBL/GenBank/DDBJ whole genome shotgun (WGS) entry which is preliminary data.</text>
</comment>
<evidence type="ECO:0000259" key="5">
    <source>
        <dbReference type="PROSITE" id="PS50081"/>
    </source>
</evidence>
<dbReference type="SMART" id="SM00249">
    <property type="entry name" value="PHD"/>
    <property type="match status" value="5"/>
</dbReference>
<dbReference type="InterPro" id="IPR001965">
    <property type="entry name" value="Znf_PHD"/>
</dbReference>
<evidence type="ECO:0000256" key="4">
    <source>
        <dbReference type="ARBA" id="ARBA00022833"/>
    </source>
</evidence>
<keyword evidence="4" id="KW-0862">Zinc</keyword>
<keyword evidence="3" id="KW-0863">Zinc-finger</keyword>
<protein>
    <recommendedName>
        <fullName evidence="5">Phorbol-ester/DAG-type domain-containing protein</fullName>
    </recommendedName>
</protein>
<name>A0A6D2K4J7_9BRAS</name>
<gene>
    <name evidence="6" type="ORF">MERR_LOCUS33819</name>
</gene>
<dbReference type="AlphaFoldDB" id="A0A6D2K4J7"/>
<dbReference type="Pfam" id="PF22926">
    <property type="entry name" value="C1-like_CT"/>
    <property type="match status" value="1"/>
</dbReference>
<evidence type="ECO:0000313" key="7">
    <source>
        <dbReference type="Proteomes" id="UP000467841"/>
    </source>
</evidence>
<evidence type="ECO:0000256" key="3">
    <source>
        <dbReference type="ARBA" id="ARBA00022771"/>
    </source>
</evidence>
<keyword evidence="7" id="KW-1185">Reference proteome</keyword>
<evidence type="ECO:0000313" key="6">
    <source>
        <dbReference type="EMBL" id="CAA7046584.1"/>
    </source>
</evidence>